<reference evidence="1" key="1">
    <citation type="journal article" date="2020" name="Nat. Commun.">
        <title>Large-scale genome sequencing of mycorrhizal fungi provides insights into the early evolution of symbiotic traits.</title>
        <authorList>
            <person name="Miyauchi S."/>
            <person name="Kiss E."/>
            <person name="Kuo A."/>
            <person name="Drula E."/>
            <person name="Kohler A."/>
            <person name="Sanchez-Garcia M."/>
            <person name="Morin E."/>
            <person name="Andreopoulos B."/>
            <person name="Barry K.W."/>
            <person name="Bonito G."/>
            <person name="Buee M."/>
            <person name="Carver A."/>
            <person name="Chen C."/>
            <person name="Cichocki N."/>
            <person name="Clum A."/>
            <person name="Culley D."/>
            <person name="Crous P.W."/>
            <person name="Fauchery L."/>
            <person name="Girlanda M."/>
            <person name="Hayes R.D."/>
            <person name="Keri Z."/>
            <person name="LaButti K."/>
            <person name="Lipzen A."/>
            <person name="Lombard V."/>
            <person name="Magnuson J."/>
            <person name="Maillard F."/>
            <person name="Murat C."/>
            <person name="Nolan M."/>
            <person name="Ohm R.A."/>
            <person name="Pangilinan J."/>
            <person name="Pereira M.F."/>
            <person name="Perotto S."/>
            <person name="Peter M."/>
            <person name="Pfister S."/>
            <person name="Riley R."/>
            <person name="Sitrit Y."/>
            <person name="Stielow J.B."/>
            <person name="Szollosi G."/>
            <person name="Zifcakova L."/>
            <person name="Stursova M."/>
            <person name="Spatafora J.W."/>
            <person name="Tedersoo L."/>
            <person name="Vaario L.M."/>
            <person name="Yamada A."/>
            <person name="Yan M."/>
            <person name="Wang P."/>
            <person name="Xu J."/>
            <person name="Bruns T."/>
            <person name="Baldrian P."/>
            <person name="Vilgalys R."/>
            <person name="Dunand C."/>
            <person name="Henrissat B."/>
            <person name="Grigoriev I.V."/>
            <person name="Hibbett D."/>
            <person name="Nagy L.G."/>
            <person name="Martin F.M."/>
        </authorList>
    </citation>
    <scope>NUCLEOTIDE SEQUENCE</scope>
    <source>
        <strain evidence="1">UP504</strain>
    </source>
</reference>
<organism evidence="1 2">
    <name type="scientific">Hydnum rufescens UP504</name>
    <dbReference type="NCBI Taxonomy" id="1448309"/>
    <lineage>
        <taxon>Eukaryota</taxon>
        <taxon>Fungi</taxon>
        <taxon>Dikarya</taxon>
        <taxon>Basidiomycota</taxon>
        <taxon>Agaricomycotina</taxon>
        <taxon>Agaricomycetes</taxon>
        <taxon>Cantharellales</taxon>
        <taxon>Hydnaceae</taxon>
        <taxon>Hydnum</taxon>
    </lineage>
</organism>
<proteinExistence type="predicted"/>
<dbReference type="EMBL" id="MU129054">
    <property type="protein sequence ID" value="KAF9508633.1"/>
    <property type="molecule type" value="Genomic_DNA"/>
</dbReference>
<comment type="caution">
    <text evidence="1">The sequence shown here is derived from an EMBL/GenBank/DDBJ whole genome shotgun (WGS) entry which is preliminary data.</text>
</comment>
<name>A0A9P6AMN7_9AGAM</name>
<sequence length="153" mass="16019">MMVVSVARACLDDSVGLKTIVNWSVRTSASGGPTLNTPPLSQAWVGRHCCLNSDQSIDLRVLVVQTDICSDLSIIADVVLPRLVGSAIFGIVPGVGVCDKWGGNPGGVEVAPYAIKCRQSFLGLCFGVLLEPALVVGSTSSRSSWFDPNSKGN</sequence>
<keyword evidence="2" id="KW-1185">Reference proteome</keyword>
<accession>A0A9P6AMN7</accession>
<dbReference type="AlphaFoldDB" id="A0A9P6AMN7"/>
<evidence type="ECO:0000313" key="1">
    <source>
        <dbReference type="EMBL" id="KAF9508633.1"/>
    </source>
</evidence>
<dbReference type="Proteomes" id="UP000886523">
    <property type="component" value="Unassembled WGS sequence"/>
</dbReference>
<gene>
    <name evidence="1" type="ORF">BS47DRAFT_1365797</name>
</gene>
<evidence type="ECO:0000313" key="2">
    <source>
        <dbReference type="Proteomes" id="UP000886523"/>
    </source>
</evidence>
<protein>
    <submittedName>
        <fullName evidence="1">Uncharacterized protein</fullName>
    </submittedName>
</protein>